<dbReference type="PANTHER" id="PTHR30466">
    <property type="entry name" value="FLAVIN REDUCTASE"/>
    <property type="match status" value="1"/>
</dbReference>
<dbReference type="Gene3D" id="2.30.110.10">
    <property type="entry name" value="Electron Transport, Fmn-binding Protein, Chain A"/>
    <property type="match status" value="1"/>
</dbReference>
<organism evidence="4 5">
    <name type="scientific">Arthrobacter hankyongi</name>
    <dbReference type="NCBI Taxonomy" id="2904801"/>
    <lineage>
        <taxon>Bacteria</taxon>
        <taxon>Bacillati</taxon>
        <taxon>Actinomycetota</taxon>
        <taxon>Actinomycetes</taxon>
        <taxon>Micrococcales</taxon>
        <taxon>Micrococcaceae</taxon>
        <taxon>Arthrobacter</taxon>
    </lineage>
</organism>
<gene>
    <name evidence="4" type="ORF">LVY72_14175</name>
</gene>
<feature type="domain" description="IclR-ED" evidence="3">
    <location>
        <begin position="172"/>
        <end position="394"/>
    </location>
</feature>
<dbReference type="PANTHER" id="PTHR30466:SF11">
    <property type="entry name" value="FLAVIN-DEPENDENT MONOOXYGENASE, REDUCTASE SUBUNIT HSAB"/>
    <property type="match status" value="1"/>
</dbReference>
<evidence type="ECO:0000313" key="4">
    <source>
        <dbReference type="EMBL" id="MCG2623046.1"/>
    </source>
</evidence>
<dbReference type="Pfam" id="PF01614">
    <property type="entry name" value="IclR_C"/>
    <property type="match status" value="1"/>
</dbReference>
<dbReference type="EMBL" id="JAKLTQ010000010">
    <property type="protein sequence ID" value="MCG2623046.1"/>
    <property type="molecule type" value="Genomic_DNA"/>
</dbReference>
<sequence>MITEQHTAAPPTADPLHFRRVLGNYPTGVCIVTALDPERGPIGMTVGSFASVSLDPPLVSFMPMRNSGTFERIRSLGRFCVNVLSAGQAETCRRFARHDGERFADLAWHPAPSGAPVIDGSLAWIDCTLTDVHPAGDHYIAVGAVDGLDADGGGGVPLLFFQGGYGRFSNLTLTAGGEDVLAGNLLLADLARPHIEELSRRFGVECHATGRAGGNLIQLAFSGPSAHVTKVGLRLPFLPPMGAGFVAWADPPAVERWMAGGEHQAGTDGTASSRAALARMLAGIRERGWLAVPADERRQVVEGIVDRLAAHGPLPAAERELTQLLGGLPHSHPVEADPLAGPLHSLTVPVFGPDGQVALLLTLNSLDGQDSAGHPCRLAGLRRAAAAITAAIGGTVPASRQQNLHHH</sequence>
<dbReference type="SUPFAM" id="SSF55781">
    <property type="entry name" value="GAF domain-like"/>
    <property type="match status" value="1"/>
</dbReference>
<dbReference type="RefSeq" id="WP_237821963.1">
    <property type="nucleotide sequence ID" value="NZ_JAKLTQ010000010.1"/>
</dbReference>
<dbReference type="SMART" id="SM00903">
    <property type="entry name" value="Flavin_Reduct"/>
    <property type="match status" value="1"/>
</dbReference>
<proteinExistence type="inferred from homology"/>
<dbReference type="InterPro" id="IPR029016">
    <property type="entry name" value="GAF-like_dom_sf"/>
</dbReference>
<reference evidence="4" key="1">
    <citation type="submission" date="2022-01" db="EMBL/GenBank/DDBJ databases">
        <authorList>
            <person name="Jo J.-H."/>
            <person name="Im W.-T."/>
        </authorList>
    </citation>
    <scope>NUCLEOTIDE SEQUENCE</scope>
    <source>
        <strain evidence="4">I2-34</strain>
    </source>
</reference>
<comment type="caution">
    <text evidence="4">The sequence shown here is derived from an EMBL/GenBank/DDBJ whole genome shotgun (WGS) entry which is preliminary data.</text>
</comment>
<dbReference type="InterPro" id="IPR050268">
    <property type="entry name" value="NADH-dep_flavin_reductase"/>
</dbReference>
<protein>
    <submittedName>
        <fullName evidence="4">Flavin reductase</fullName>
    </submittedName>
</protein>
<evidence type="ECO:0000313" key="5">
    <source>
        <dbReference type="Proteomes" id="UP001165368"/>
    </source>
</evidence>
<dbReference type="InterPro" id="IPR002563">
    <property type="entry name" value="Flavin_Rdtase-like_dom"/>
</dbReference>
<comment type="similarity">
    <text evidence="1">Belongs to the non-flavoprotein flavin reductase family.</text>
</comment>
<dbReference type="SUPFAM" id="SSF50475">
    <property type="entry name" value="FMN-binding split barrel"/>
    <property type="match status" value="1"/>
</dbReference>
<dbReference type="Proteomes" id="UP001165368">
    <property type="component" value="Unassembled WGS sequence"/>
</dbReference>
<dbReference type="Pfam" id="PF01613">
    <property type="entry name" value="Flavin_Reduct"/>
    <property type="match status" value="1"/>
</dbReference>
<accession>A0ABS9L8W7</accession>
<keyword evidence="5" id="KW-1185">Reference proteome</keyword>
<dbReference type="InterPro" id="IPR012349">
    <property type="entry name" value="Split_barrel_FMN-bd"/>
</dbReference>
<evidence type="ECO:0000259" key="3">
    <source>
        <dbReference type="PROSITE" id="PS51078"/>
    </source>
</evidence>
<dbReference type="InterPro" id="IPR014757">
    <property type="entry name" value="Tscrpt_reg_IclR_C"/>
</dbReference>
<dbReference type="PROSITE" id="PS51078">
    <property type="entry name" value="ICLR_ED"/>
    <property type="match status" value="1"/>
</dbReference>
<dbReference type="Gene3D" id="3.30.450.40">
    <property type="match status" value="1"/>
</dbReference>
<keyword evidence="2" id="KW-0560">Oxidoreductase</keyword>
<evidence type="ECO:0000256" key="1">
    <source>
        <dbReference type="ARBA" id="ARBA00008898"/>
    </source>
</evidence>
<evidence type="ECO:0000256" key="2">
    <source>
        <dbReference type="ARBA" id="ARBA00023002"/>
    </source>
</evidence>
<name>A0ABS9L8W7_9MICC</name>